<dbReference type="CDD" id="cd09117">
    <property type="entry name" value="PLDc_Bfil_DEXD_like"/>
    <property type="match status" value="1"/>
</dbReference>
<gene>
    <name evidence="3" type="ORF">F0P94_19290</name>
</gene>
<dbReference type="Pfam" id="PF00176">
    <property type="entry name" value="SNF2-rel_dom"/>
    <property type="match status" value="1"/>
</dbReference>
<dbReference type="PROSITE" id="PS51194">
    <property type="entry name" value="HELICASE_CTER"/>
    <property type="match status" value="1"/>
</dbReference>
<evidence type="ECO:0000259" key="1">
    <source>
        <dbReference type="PROSITE" id="PS51192"/>
    </source>
</evidence>
<dbReference type="AlphaFoldDB" id="A0A5N1IMM4"/>
<dbReference type="RefSeq" id="WP_150906157.1">
    <property type="nucleotide sequence ID" value="NZ_VTWT01000014.1"/>
</dbReference>
<evidence type="ECO:0000313" key="3">
    <source>
        <dbReference type="EMBL" id="KAA9325051.1"/>
    </source>
</evidence>
<dbReference type="InterPro" id="IPR014001">
    <property type="entry name" value="Helicase_ATP-bd"/>
</dbReference>
<organism evidence="3 4">
    <name type="scientific">Adhaeribacter soli</name>
    <dbReference type="NCBI Taxonomy" id="2607655"/>
    <lineage>
        <taxon>Bacteria</taxon>
        <taxon>Pseudomonadati</taxon>
        <taxon>Bacteroidota</taxon>
        <taxon>Cytophagia</taxon>
        <taxon>Cytophagales</taxon>
        <taxon>Hymenobacteraceae</taxon>
        <taxon>Adhaeribacter</taxon>
    </lineage>
</organism>
<dbReference type="InterPro" id="IPR038718">
    <property type="entry name" value="SNF2-like_sf"/>
</dbReference>
<dbReference type="InterPro" id="IPR001650">
    <property type="entry name" value="Helicase_C-like"/>
</dbReference>
<evidence type="ECO:0000313" key="4">
    <source>
        <dbReference type="Proteomes" id="UP000326570"/>
    </source>
</evidence>
<comment type="caution">
    <text evidence="3">The sequence shown here is derived from an EMBL/GenBank/DDBJ whole genome shotgun (WGS) entry which is preliminary data.</text>
</comment>
<proteinExistence type="predicted"/>
<sequence length="1128" mass="129914">MGLFVLWALKLLVEIFPKIICMASNRKKSTKEVASCTGSLFDQPQELPDQERFPINRKRSDLKVGKVVEPDLQDSGEPWIVTGFSSLGYLVKFLGARSGWEKRKKIKLAFGFEPRKQLTKPRNADLPTFEEEAALLEEGFSIQNWSNLFRLIKLLESDVVEARFLDRLHAKIYVGDSFATLGSSNFSTSGLTQQPEANVRVSRFGTSIEASQYEAFKQLAQFFFYEAKPCNDVLVALLKQQLKLTRWQETLARAIAELLERPWYKKVSELQDYLGKLSLWPTQKEGINQALQTLQQHHCVLIADPTGSGKTKLISTLGLILTHWLWRKGHMFRSRIETICPKLVVQSWQHEADAIRFIPRHAFSDGAISGGSDENRERAVERLRQANVLVIDEAHRFLNPDTNRTRQIRRHRADYLILSTATPLSKKPKDLVRIVEILGVDVLPDNQLEAFNRLRKNLDNYNDQDLILLRDYLKHLIVRLTKEQINTYLDANPVAHQYCPDKNCRYPEKENEIYKTDCRPEDISKAEQILKCADNLKGLVFLQKLFKKKYRKRDQTDEQYVANRTGAAKAIAKYKIRALLRSSRAALVEHIAGTDEAARRLAFQRSKKMNTGDMIRVLKEGRDILPETDLKSDALTKYPWLADLTLYQKAVDEELKLYSEIMELAVAMSDDREKGKAEMLHQLMQANTHVLAFDSTLITLDYLQDKFLNRLNNQFICHVPRNSSSQKKVLDEFGFKSTSTDKHLALLSDSMSEGINLPRANVVLMLDMPSVLRLAEQRIGRIDRLNSPFEKVKILWPGDKSPFTLRKDLRLFKANYAARFVYGSNISIPEDLLHQEIEERDLPAEGADFMNSYRKHLREENAIDASSDAFKPVRTLFMRGSGIITPEDYDNLKKQDVRVRTKLSIAQDERGWLFVALKATDDLPPRWYLLQESVEGYRIETALEEICCFLTLKMRILEDWYTLDEWRPEWWESVQSLMNKYLISMQAHQLQHLPPLKERALKKGRQILQSITSRKDVSEEHKSVAYQLLQKMPDPLNNVAGATDPYLCAQQWVDLLRPHLHELQDKQERRNPKSNKLFSFSDIPAKNTLIPQEQIQALLDHLPNKGAEWEQVAACILAVPSGCLIDSN</sequence>
<dbReference type="InterPro" id="IPR027417">
    <property type="entry name" value="P-loop_NTPase"/>
</dbReference>
<evidence type="ECO:0000259" key="2">
    <source>
        <dbReference type="PROSITE" id="PS51194"/>
    </source>
</evidence>
<dbReference type="Proteomes" id="UP000326570">
    <property type="component" value="Unassembled WGS sequence"/>
</dbReference>
<feature type="domain" description="Helicase ATP-binding" evidence="1">
    <location>
        <begin position="291"/>
        <end position="441"/>
    </location>
</feature>
<name>A0A5N1IMM4_9BACT</name>
<dbReference type="PROSITE" id="PS51192">
    <property type="entry name" value="HELICASE_ATP_BIND_1"/>
    <property type="match status" value="1"/>
</dbReference>
<dbReference type="SMART" id="SM00487">
    <property type="entry name" value="DEXDc"/>
    <property type="match status" value="1"/>
</dbReference>
<reference evidence="3 4" key="1">
    <citation type="submission" date="2019-09" db="EMBL/GenBank/DDBJ databases">
        <title>Genome sequence of Adhaeribacter sp. M2.</title>
        <authorList>
            <person name="Srinivasan S."/>
        </authorList>
    </citation>
    <scope>NUCLEOTIDE SEQUENCE [LARGE SCALE GENOMIC DNA]</scope>
    <source>
        <strain evidence="3 4">M2</strain>
    </source>
</reference>
<feature type="domain" description="Helicase C-terminal" evidence="2">
    <location>
        <begin position="682"/>
        <end position="834"/>
    </location>
</feature>
<dbReference type="Gene3D" id="3.40.50.300">
    <property type="entry name" value="P-loop containing nucleotide triphosphate hydrolases"/>
    <property type="match status" value="2"/>
</dbReference>
<dbReference type="SUPFAM" id="SSF52540">
    <property type="entry name" value="P-loop containing nucleoside triphosphate hydrolases"/>
    <property type="match status" value="2"/>
</dbReference>
<dbReference type="Gene3D" id="3.40.50.10810">
    <property type="entry name" value="Tandem AAA-ATPase domain"/>
    <property type="match status" value="1"/>
</dbReference>
<accession>A0A5N1IMM4</accession>
<dbReference type="Pfam" id="PF00271">
    <property type="entry name" value="Helicase_C"/>
    <property type="match status" value="1"/>
</dbReference>
<dbReference type="EMBL" id="VTWT01000014">
    <property type="protein sequence ID" value="KAA9325051.1"/>
    <property type="molecule type" value="Genomic_DNA"/>
</dbReference>
<keyword evidence="4" id="KW-1185">Reference proteome</keyword>
<dbReference type="Gene3D" id="3.30.870.10">
    <property type="entry name" value="Endonuclease Chain A"/>
    <property type="match status" value="1"/>
</dbReference>
<dbReference type="InterPro" id="IPR000330">
    <property type="entry name" value="SNF2_N"/>
</dbReference>
<protein>
    <submittedName>
        <fullName evidence="3">Uncharacterized protein</fullName>
    </submittedName>
</protein>
<dbReference type="GO" id="GO:0005524">
    <property type="term" value="F:ATP binding"/>
    <property type="evidence" value="ECO:0007669"/>
    <property type="project" value="InterPro"/>
</dbReference>